<dbReference type="Gene3D" id="2.60.40.10">
    <property type="entry name" value="Immunoglobulins"/>
    <property type="match status" value="1"/>
</dbReference>
<evidence type="ECO:0000313" key="3">
    <source>
        <dbReference type="Proteomes" id="UP000006241"/>
    </source>
</evidence>
<name>C2FYE2_SPHSI</name>
<accession>C2FYE2</accession>
<dbReference type="InterPro" id="IPR026891">
    <property type="entry name" value="Fn3-like"/>
</dbReference>
<dbReference type="AlphaFoldDB" id="C2FYE2"/>
<evidence type="ECO:0000259" key="1">
    <source>
        <dbReference type="Pfam" id="PF14310"/>
    </source>
</evidence>
<dbReference type="Pfam" id="PF14310">
    <property type="entry name" value="Fn3-like"/>
    <property type="match status" value="1"/>
</dbReference>
<dbReference type="InterPro" id="IPR013783">
    <property type="entry name" value="Ig-like_fold"/>
</dbReference>
<proteinExistence type="predicted"/>
<organism evidence="2 3">
    <name type="scientific">Sphingobacterium spiritivorum ATCC 33300</name>
    <dbReference type="NCBI Taxonomy" id="525372"/>
    <lineage>
        <taxon>Bacteria</taxon>
        <taxon>Pseudomonadati</taxon>
        <taxon>Bacteroidota</taxon>
        <taxon>Sphingobacteriia</taxon>
        <taxon>Sphingobacteriales</taxon>
        <taxon>Sphingobacteriaceae</taxon>
        <taxon>Sphingobacterium</taxon>
    </lineage>
</organism>
<gene>
    <name evidence="2" type="ORF">HMPREF0765_2348</name>
</gene>
<comment type="caution">
    <text evidence="2">The sequence shown here is derived from an EMBL/GenBank/DDBJ whole genome shotgun (WGS) entry which is preliminary data.</text>
</comment>
<evidence type="ECO:0000313" key="2">
    <source>
        <dbReference type="EMBL" id="EEI92195.1"/>
    </source>
</evidence>
<dbReference type="RefSeq" id="WP_003010722.1">
    <property type="nucleotide sequence ID" value="NZ_GG668633.1"/>
</dbReference>
<sequence length="42" mass="4977">MTEEDLKFYNEKLEFVTEPGEFEVYVGTNSRDVLTSKFELQN</sequence>
<protein>
    <recommendedName>
        <fullName evidence="1">Fibronectin type III-like domain-containing protein</fullName>
    </recommendedName>
</protein>
<dbReference type="HOGENOM" id="CLU_3258019_0_0_10"/>
<dbReference type="EMBL" id="ACHB01000052">
    <property type="protein sequence ID" value="EEI92195.1"/>
    <property type="molecule type" value="Genomic_DNA"/>
</dbReference>
<feature type="domain" description="Fibronectin type III-like" evidence="1">
    <location>
        <begin position="2"/>
        <end position="30"/>
    </location>
</feature>
<dbReference type="Proteomes" id="UP000006241">
    <property type="component" value="Unassembled WGS sequence"/>
</dbReference>
<reference evidence="2 3" key="1">
    <citation type="submission" date="2009-01" db="EMBL/GenBank/DDBJ databases">
        <authorList>
            <person name="Qin X."/>
            <person name="Bachman B."/>
            <person name="Battles P."/>
            <person name="Bell A."/>
            <person name="Bess C."/>
            <person name="Bickham C."/>
            <person name="Chaboub L."/>
            <person name="Chen D."/>
            <person name="Coyle M."/>
            <person name="Deiros D.R."/>
            <person name="Dinh H."/>
            <person name="Forbes L."/>
            <person name="Fowler G."/>
            <person name="Francisco L."/>
            <person name="Fu Q."/>
            <person name="Gubbala S."/>
            <person name="Hale W."/>
            <person name="Han Y."/>
            <person name="Hemphill L."/>
            <person name="Highlander S.K."/>
            <person name="Hirani K."/>
            <person name="Hogues M."/>
            <person name="Jackson L."/>
            <person name="Jakkamsetti A."/>
            <person name="Javaid M."/>
            <person name="Jiang H."/>
            <person name="Korchina V."/>
            <person name="Kovar C."/>
            <person name="Lara F."/>
            <person name="Lee S."/>
            <person name="Mata R."/>
            <person name="Mathew T."/>
            <person name="Moen C."/>
            <person name="Morales K."/>
            <person name="Munidasa M."/>
            <person name="Nazareth L."/>
            <person name="Ngo R."/>
            <person name="Nguyen L."/>
            <person name="Okwuonu G."/>
            <person name="Ongeri F."/>
            <person name="Patil S."/>
            <person name="Petrosino J."/>
            <person name="Pham C."/>
            <person name="Pham P."/>
            <person name="Pu L.-L."/>
            <person name="Puazo M."/>
            <person name="Raj R."/>
            <person name="Reid J."/>
            <person name="Rouhana J."/>
            <person name="Saada N."/>
            <person name="Shang Y."/>
            <person name="Simmons D."/>
            <person name="Thornton R."/>
            <person name="Warren J."/>
            <person name="Weissenberger G."/>
            <person name="Zhang J."/>
            <person name="Zhang L."/>
            <person name="Zhou C."/>
            <person name="Zhu D."/>
            <person name="Muzny D."/>
            <person name="Worley K."/>
            <person name="Gibbs R."/>
        </authorList>
    </citation>
    <scope>NUCLEOTIDE SEQUENCE [LARGE SCALE GENOMIC DNA]</scope>
    <source>
        <strain evidence="2 3">ATCC 33300</strain>
    </source>
</reference>